<keyword evidence="1" id="KW-0812">Transmembrane</keyword>
<evidence type="ECO:0000256" key="1">
    <source>
        <dbReference type="SAM" id="Phobius"/>
    </source>
</evidence>
<dbReference type="EMBL" id="QZAA01000141">
    <property type="protein sequence ID" value="RQD75826.1"/>
    <property type="molecule type" value="Genomic_DNA"/>
</dbReference>
<evidence type="ECO:0000313" key="2">
    <source>
        <dbReference type="EMBL" id="RQD75826.1"/>
    </source>
</evidence>
<comment type="caution">
    <text evidence="2">The sequence shown here is derived from an EMBL/GenBank/DDBJ whole genome shotgun (WGS) entry which is preliminary data.</text>
</comment>
<gene>
    <name evidence="2" type="ORF">D5R97_05480</name>
</gene>
<evidence type="ECO:0000313" key="3">
    <source>
        <dbReference type="Proteomes" id="UP000285138"/>
    </source>
</evidence>
<reference evidence="2 3" key="1">
    <citation type="submission" date="2018-08" db="EMBL/GenBank/DDBJ databases">
        <title>The metabolism and importance of syntrophic acetate oxidation coupled to methane or sulfide production in haloalkaline environments.</title>
        <authorList>
            <person name="Timmers P.H.A."/>
            <person name="Vavourakis C.D."/>
            <person name="Sorokin D.Y."/>
            <person name="Sinninghe Damste J.S."/>
            <person name="Muyzer G."/>
            <person name="Stams A.J.M."/>
            <person name="Plugge C.M."/>
        </authorList>
    </citation>
    <scope>NUCLEOTIDE SEQUENCE [LARGE SCALE GENOMIC DNA]</scope>
    <source>
        <strain evidence="2">MSAO_Bac1</strain>
    </source>
</reference>
<dbReference type="Proteomes" id="UP000285138">
    <property type="component" value="Unassembled WGS sequence"/>
</dbReference>
<dbReference type="AlphaFoldDB" id="A0A424YED3"/>
<keyword evidence="1" id="KW-1133">Transmembrane helix</keyword>
<feature type="transmembrane region" description="Helical" evidence="1">
    <location>
        <begin position="12"/>
        <end position="36"/>
    </location>
</feature>
<sequence length="184" mass="20656">MAKKGKKKYHVKSLLIGFTAGILVVSFLSGIIFNYMTQKGVVVYIDSEEVATSVEGQVAELTRQQIPIYLEEAKIEIPQMVDKQMRGQLNKGKLEIAGFSFSLPEEFILSLEEILKENMKAGIYNIVDDIDSEELAEDLGCHAYEIVKRTLEKEYRGKSFTVEPLGWFSIPVTIEIKDNSSSPA</sequence>
<name>A0A424YED3_9FIRM</name>
<proteinExistence type="predicted"/>
<protein>
    <submittedName>
        <fullName evidence="2">Uncharacterized protein</fullName>
    </submittedName>
</protein>
<organism evidence="2 3">
    <name type="scientific">Candidatus Syntrophonatronum acetioxidans</name>
    <dbReference type="NCBI Taxonomy" id="1795816"/>
    <lineage>
        <taxon>Bacteria</taxon>
        <taxon>Bacillati</taxon>
        <taxon>Bacillota</taxon>
        <taxon>Clostridia</taxon>
        <taxon>Eubacteriales</taxon>
        <taxon>Syntrophomonadaceae</taxon>
        <taxon>Candidatus Syntrophonatronum</taxon>
    </lineage>
</organism>
<accession>A0A424YED3</accession>
<keyword evidence="1" id="KW-0472">Membrane</keyword>